<dbReference type="Proteomes" id="UP001151234">
    <property type="component" value="Unassembled WGS sequence"/>
</dbReference>
<keyword evidence="3" id="KW-1185">Reference proteome</keyword>
<dbReference type="RefSeq" id="WP_267992434.1">
    <property type="nucleotide sequence ID" value="NZ_JAPJZI010000001.1"/>
</dbReference>
<evidence type="ECO:0000313" key="3">
    <source>
        <dbReference type="Proteomes" id="UP001151234"/>
    </source>
</evidence>
<sequence>MKSRSEHRTLVVSHDPAWPPVSGADLRNVQNVQAASEFGPSHLVSLRPHEADGPGSKAFTVASLIRRDDPRRPAVNRPRTRIEPRISAIAIERLLAEVDRFRPDTVILEGIGLQAFIEPLRPHVPQLVLDMHNVESDLALQVGAGALRGVAIRLNSSLLRWHERQAGKKVDRIWTCTAADRDRVLSRFKRPIPLDVVPNAIPRFHEIAASLKDPPADDAPPSILFVGHLGYAPNVQAAVRLARGIFPLIHKAFPRARLHLAGRHPKPLVKALADLPGVHLHANPLTLEKLFAQASITIVPLRAGGGSRIKILEAAAWGIPVVATPLAVEGLELEPGRQVVVGETDKELAQMAIDLLNDKVRLCSQRDEARRAVCDLHGPEAIRRAVGLGLGLV</sequence>
<dbReference type="PANTHER" id="PTHR12526">
    <property type="entry name" value="GLYCOSYLTRANSFERASE"/>
    <property type="match status" value="1"/>
</dbReference>
<dbReference type="SUPFAM" id="SSF53756">
    <property type="entry name" value="UDP-Glycosyltransferase/glycogen phosphorylase"/>
    <property type="match status" value="1"/>
</dbReference>
<dbReference type="Pfam" id="PF13692">
    <property type="entry name" value="Glyco_trans_1_4"/>
    <property type="match status" value="1"/>
</dbReference>
<dbReference type="GO" id="GO:0016757">
    <property type="term" value="F:glycosyltransferase activity"/>
    <property type="evidence" value="ECO:0007669"/>
    <property type="project" value="TreeGrafter"/>
</dbReference>
<dbReference type="InterPro" id="IPR028098">
    <property type="entry name" value="Glyco_trans_4-like_N"/>
</dbReference>
<dbReference type="CDD" id="cd03801">
    <property type="entry name" value="GT4_PimA-like"/>
    <property type="match status" value="1"/>
</dbReference>
<accession>A0A9X3ULM9</accession>
<evidence type="ECO:0000313" key="2">
    <source>
        <dbReference type="EMBL" id="MDA5400684.1"/>
    </source>
</evidence>
<dbReference type="Gene3D" id="3.40.50.2000">
    <property type="entry name" value="Glycogen Phosphorylase B"/>
    <property type="match status" value="2"/>
</dbReference>
<reference evidence="2" key="1">
    <citation type="submission" date="2022-11" db="EMBL/GenBank/DDBJ databases">
        <title>Draft genome sequence of Hoeflea poritis E7-10 and Hoeflea prorocentri PM5-8, separated from scleractinian coral Porites lutea and marine dinoflagellate.</title>
        <authorList>
            <person name="Zhang G."/>
            <person name="Wei Q."/>
            <person name="Cai L."/>
        </authorList>
    </citation>
    <scope>NUCLEOTIDE SEQUENCE</scope>
    <source>
        <strain evidence="2">PM5-8</strain>
    </source>
</reference>
<name>A0A9X3ULM9_9HYPH</name>
<dbReference type="AlphaFoldDB" id="A0A9X3ULM9"/>
<evidence type="ECO:0000259" key="1">
    <source>
        <dbReference type="Pfam" id="PF13579"/>
    </source>
</evidence>
<dbReference type="PANTHER" id="PTHR12526:SF600">
    <property type="entry name" value="GLYCOSYL TRANSFERASE GROUP 1"/>
    <property type="match status" value="1"/>
</dbReference>
<protein>
    <submittedName>
        <fullName evidence="2">Glycosyltransferase family 4 protein</fullName>
    </submittedName>
</protein>
<comment type="caution">
    <text evidence="2">The sequence shown here is derived from an EMBL/GenBank/DDBJ whole genome shotgun (WGS) entry which is preliminary data.</text>
</comment>
<proteinExistence type="predicted"/>
<dbReference type="Pfam" id="PF13579">
    <property type="entry name" value="Glyco_trans_4_4"/>
    <property type="match status" value="1"/>
</dbReference>
<organism evidence="2 3">
    <name type="scientific">Hoeflea prorocentri</name>
    <dbReference type="NCBI Taxonomy" id="1922333"/>
    <lineage>
        <taxon>Bacteria</taxon>
        <taxon>Pseudomonadati</taxon>
        <taxon>Pseudomonadota</taxon>
        <taxon>Alphaproteobacteria</taxon>
        <taxon>Hyphomicrobiales</taxon>
        <taxon>Rhizobiaceae</taxon>
        <taxon>Hoeflea</taxon>
    </lineage>
</organism>
<feature type="domain" description="Glycosyltransferase subfamily 4-like N-terminal" evidence="1">
    <location>
        <begin position="77"/>
        <end position="199"/>
    </location>
</feature>
<gene>
    <name evidence="2" type="ORF">OQ273_19075</name>
</gene>
<dbReference type="EMBL" id="JAPJZI010000001">
    <property type="protein sequence ID" value="MDA5400684.1"/>
    <property type="molecule type" value="Genomic_DNA"/>
</dbReference>